<gene>
    <name evidence="2" type="ORF">H3Z83_07890</name>
</gene>
<protein>
    <submittedName>
        <fullName evidence="2">DUF2490 domain-containing protein</fullName>
    </submittedName>
</protein>
<dbReference type="SUPFAM" id="SSF56935">
    <property type="entry name" value="Porins"/>
    <property type="match status" value="1"/>
</dbReference>
<evidence type="ECO:0000313" key="2">
    <source>
        <dbReference type="EMBL" id="MBA6156429.1"/>
    </source>
</evidence>
<keyword evidence="1" id="KW-0732">Signal</keyword>
<sequence>MKKTITFLLFLLTISSHAQSNPEKEFGAWYMYNGSHKVAYKFSLKTMAHFRFFEIGDDMQQFIGRLGGNYQFNKTVSATIGYAYLSTDRTFNVSKGDFSDHRIYEDLNVKHKLSDLGIAHRLRAEQRFFESRTGHFIRYQLGLSYPLSKKWSTYLYDEIFFDFDGQSYNQNWFGTGFKYKLSDVVKLQVGYMNISNDASRSFDRIQLGIAISTDHRKKTK</sequence>
<organism evidence="2 3">
    <name type="scientific">Tenacibaculum pelagium</name>
    <dbReference type="NCBI Taxonomy" id="2759527"/>
    <lineage>
        <taxon>Bacteria</taxon>
        <taxon>Pseudomonadati</taxon>
        <taxon>Bacteroidota</taxon>
        <taxon>Flavobacteriia</taxon>
        <taxon>Flavobacteriales</taxon>
        <taxon>Flavobacteriaceae</taxon>
        <taxon>Tenacibaculum</taxon>
    </lineage>
</organism>
<dbReference type="RefSeq" id="WP_182124933.1">
    <property type="nucleotide sequence ID" value="NZ_JACGLS010000003.1"/>
</dbReference>
<dbReference type="AlphaFoldDB" id="A0A839AQC5"/>
<reference evidence="2 3" key="1">
    <citation type="submission" date="2020-07" db="EMBL/GenBank/DDBJ databases">
        <title>Bacterium isolated from marine sediment.</title>
        <authorList>
            <person name="Shang D."/>
            <person name="Du Z.-J."/>
        </authorList>
    </citation>
    <scope>NUCLEOTIDE SEQUENCE [LARGE SCALE GENOMIC DNA]</scope>
    <source>
        <strain evidence="2 3">S7007</strain>
    </source>
</reference>
<name>A0A839AQC5_9FLAO</name>
<keyword evidence="3" id="KW-1185">Reference proteome</keyword>
<proteinExistence type="predicted"/>
<dbReference type="EMBL" id="JACGLS010000003">
    <property type="protein sequence ID" value="MBA6156429.1"/>
    <property type="molecule type" value="Genomic_DNA"/>
</dbReference>
<feature type="signal peptide" evidence="1">
    <location>
        <begin position="1"/>
        <end position="18"/>
    </location>
</feature>
<evidence type="ECO:0000256" key="1">
    <source>
        <dbReference type="SAM" id="SignalP"/>
    </source>
</evidence>
<comment type="caution">
    <text evidence="2">The sequence shown here is derived from an EMBL/GenBank/DDBJ whole genome shotgun (WGS) entry which is preliminary data.</text>
</comment>
<dbReference type="Pfam" id="PF10677">
    <property type="entry name" value="DUF2490"/>
    <property type="match status" value="1"/>
</dbReference>
<dbReference type="InterPro" id="IPR019619">
    <property type="entry name" value="DUF2490"/>
</dbReference>
<dbReference type="Proteomes" id="UP000563906">
    <property type="component" value="Unassembled WGS sequence"/>
</dbReference>
<evidence type="ECO:0000313" key="3">
    <source>
        <dbReference type="Proteomes" id="UP000563906"/>
    </source>
</evidence>
<accession>A0A839AQC5</accession>
<feature type="chain" id="PRO_5032972698" evidence="1">
    <location>
        <begin position="19"/>
        <end position="220"/>
    </location>
</feature>